<feature type="compositionally biased region" description="Basic and acidic residues" evidence="1">
    <location>
        <begin position="71"/>
        <end position="103"/>
    </location>
</feature>
<feature type="domain" description="DUF4167" evidence="2">
    <location>
        <begin position="7"/>
        <end position="81"/>
    </location>
</feature>
<dbReference type="EMBL" id="MUAV01000004">
    <property type="protein sequence ID" value="RAP42437.1"/>
    <property type="molecule type" value="Genomic_DNA"/>
</dbReference>
<protein>
    <recommendedName>
        <fullName evidence="2">DUF4167 domain-containing protein</fullName>
    </recommendedName>
</protein>
<dbReference type="Proteomes" id="UP000248659">
    <property type="component" value="Unassembled WGS sequence"/>
</dbReference>
<dbReference type="Pfam" id="PF13763">
    <property type="entry name" value="DUF4167"/>
    <property type="match status" value="1"/>
</dbReference>
<comment type="caution">
    <text evidence="3">The sequence shown here is derived from an EMBL/GenBank/DDBJ whole genome shotgun (WGS) entry which is preliminary data.</text>
</comment>
<evidence type="ECO:0000256" key="1">
    <source>
        <dbReference type="SAM" id="MobiDB-lite"/>
    </source>
</evidence>
<feature type="region of interest" description="Disordered" evidence="1">
    <location>
        <begin position="71"/>
        <end position="224"/>
    </location>
</feature>
<keyword evidence="4" id="KW-1185">Reference proteome</keyword>
<accession>A0ABX9DJ69</accession>
<evidence type="ECO:0000259" key="2">
    <source>
        <dbReference type="Pfam" id="PF13763"/>
    </source>
</evidence>
<organism evidence="3 4">
    <name type="scientific">Rhodovulum viride</name>
    <dbReference type="NCBI Taxonomy" id="1231134"/>
    <lineage>
        <taxon>Bacteria</taxon>
        <taxon>Pseudomonadati</taxon>
        <taxon>Pseudomonadota</taxon>
        <taxon>Alphaproteobacteria</taxon>
        <taxon>Rhodobacterales</taxon>
        <taxon>Paracoccaceae</taxon>
        <taxon>Rhodovulum</taxon>
    </lineage>
</organism>
<dbReference type="RefSeq" id="WP_112315045.1">
    <property type="nucleotide sequence ID" value="NZ_MUAV01000004.1"/>
</dbReference>
<feature type="compositionally biased region" description="Basic residues" evidence="1">
    <location>
        <begin position="152"/>
        <end position="164"/>
    </location>
</feature>
<feature type="region of interest" description="Disordered" evidence="1">
    <location>
        <begin position="1"/>
        <end position="39"/>
    </location>
</feature>
<proteinExistence type="predicted"/>
<reference evidence="3 4" key="1">
    <citation type="submission" date="2017-01" db="EMBL/GenBank/DDBJ databases">
        <title>Genome sequence of Rhodovulum viride JA756.</title>
        <authorList>
            <person name="Lakshmi K.V."/>
            <person name="Tushar L.D."/>
            <person name="Sasikala C."/>
            <person name="Venkataramana C."/>
        </authorList>
    </citation>
    <scope>NUCLEOTIDE SEQUENCE [LARGE SCALE GENOMIC DNA]</scope>
    <source>
        <strain evidence="3 4">JA756</strain>
    </source>
</reference>
<gene>
    <name evidence="3" type="ORF">BYZ73_04390</name>
</gene>
<evidence type="ECO:0000313" key="3">
    <source>
        <dbReference type="EMBL" id="RAP42437.1"/>
    </source>
</evidence>
<evidence type="ECO:0000313" key="4">
    <source>
        <dbReference type="Proteomes" id="UP000248659"/>
    </source>
</evidence>
<feature type="compositionally biased region" description="Basic residues" evidence="1">
    <location>
        <begin position="1"/>
        <end position="14"/>
    </location>
</feature>
<name>A0ABX9DJ69_9RHOB</name>
<sequence length="224" mass="24193">MRPSKSRSRSKSNRSRSIGNIVNRVFDSSGPEGKVRGTPQQIIDKYNQLARDAHLGNDRVAAENFQQHAEHYARLLGEAQREQDARREQQDAQQPRPRERDEAQETSQGNDEAEEFAPKAASDSGTDVIDIVGDDDGQESTLVETPEERPAPKPRRPRKPRAVKPKGDEAGGAAEGGESGHGDSGQGGDQPDTPKSGTGKRRGDTAANDGQPASDPQREAPAAE</sequence>
<dbReference type="InterPro" id="IPR025430">
    <property type="entry name" value="DUF4167"/>
</dbReference>
<feature type="compositionally biased region" description="Gly residues" evidence="1">
    <location>
        <begin position="173"/>
        <end position="188"/>
    </location>
</feature>